<protein>
    <recommendedName>
        <fullName evidence="2">Bet v I/Major latex protein domain-containing protein</fullName>
    </recommendedName>
</protein>
<dbReference type="SUPFAM" id="SSF55961">
    <property type="entry name" value="Bet v1-like"/>
    <property type="match status" value="1"/>
</dbReference>
<name>A0AAV7EW48_ARIFI</name>
<dbReference type="InterPro" id="IPR023393">
    <property type="entry name" value="START-like_dom_sf"/>
</dbReference>
<dbReference type="FunFam" id="3.30.530.20:FF:000007">
    <property type="entry name" value="Major pollen allergen Bet v 1-A"/>
    <property type="match status" value="1"/>
</dbReference>
<dbReference type="GO" id="GO:0038023">
    <property type="term" value="F:signaling receptor activity"/>
    <property type="evidence" value="ECO:0007669"/>
    <property type="project" value="InterPro"/>
</dbReference>
<dbReference type="GO" id="GO:0009738">
    <property type="term" value="P:abscisic acid-activated signaling pathway"/>
    <property type="evidence" value="ECO:0007669"/>
    <property type="project" value="InterPro"/>
</dbReference>
<sequence>MGKKEVKGEAKVSVAVEALWKALAVEHASVLPKAVPNLVKTVDVLEGDGGLGTILIFLFAPELAWRTAYQKEKIVEYDEEKREIGLEVIEGGRLDHGFNSYTTYFKLAASGEAETLVAIRVEYEKEGEEEEEEASLPSKTIESTLTFLKHLEEYLLKQ</sequence>
<dbReference type="Proteomes" id="UP000825729">
    <property type="component" value="Unassembled WGS sequence"/>
</dbReference>
<dbReference type="PANTHER" id="PTHR31213">
    <property type="entry name" value="OS08G0374000 PROTEIN-RELATED"/>
    <property type="match status" value="1"/>
</dbReference>
<dbReference type="GO" id="GO:0005634">
    <property type="term" value="C:nucleus"/>
    <property type="evidence" value="ECO:0007669"/>
    <property type="project" value="TreeGrafter"/>
</dbReference>
<dbReference type="GO" id="GO:0004864">
    <property type="term" value="F:protein phosphatase inhibitor activity"/>
    <property type="evidence" value="ECO:0007669"/>
    <property type="project" value="InterPro"/>
</dbReference>
<dbReference type="InterPro" id="IPR000916">
    <property type="entry name" value="Bet_v_I/MLP"/>
</dbReference>
<dbReference type="InterPro" id="IPR050279">
    <property type="entry name" value="Plant_def-hormone_signal"/>
</dbReference>
<dbReference type="PRINTS" id="PR00634">
    <property type="entry name" value="BETALLERGEN"/>
</dbReference>
<gene>
    <name evidence="3" type="ORF">H6P81_005640</name>
</gene>
<dbReference type="SMART" id="SM01037">
    <property type="entry name" value="Bet_v_1"/>
    <property type="match status" value="1"/>
</dbReference>
<organism evidence="3 4">
    <name type="scientific">Aristolochia fimbriata</name>
    <name type="common">White veined hardy Dutchman's pipe vine</name>
    <dbReference type="NCBI Taxonomy" id="158543"/>
    <lineage>
        <taxon>Eukaryota</taxon>
        <taxon>Viridiplantae</taxon>
        <taxon>Streptophyta</taxon>
        <taxon>Embryophyta</taxon>
        <taxon>Tracheophyta</taxon>
        <taxon>Spermatophyta</taxon>
        <taxon>Magnoliopsida</taxon>
        <taxon>Magnoliidae</taxon>
        <taxon>Piperales</taxon>
        <taxon>Aristolochiaceae</taxon>
        <taxon>Aristolochia</taxon>
    </lineage>
</organism>
<evidence type="ECO:0000256" key="1">
    <source>
        <dbReference type="ARBA" id="ARBA00009744"/>
    </source>
</evidence>
<dbReference type="Pfam" id="PF00407">
    <property type="entry name" value="Bet_v_1"/>
    <property type="match status" value="1"/>
</dbReference>
<evidence type="ECO:0000313" key="4">
    <source>
        <dbReference type="Proteomes" id="UP000825729"/>
    </source>
</evidence>
<dbReference type="EMBL" id="JAINDJ010000003">
    <property type="protein sequence ID" value="KAG9452736.1"/>
    <property type="molecule type" value="Genomic_DNA"/>
</dbReference>
<feature type="domain" description="Bet v I/Major latex protein" evidence="2">
    <location>
        <begin position="1"/>
        <end position="158"/>
    </location>
</feature>
<evidence type="ECO:0000259" key="2">
    <source>
        <dbReference type="SMART" id="SM01037"/>
    </source>
</evidence>
<dbReference type="GO" id="GO:0005737">
    <property type="term" value="C:cytoplasm"/>
    <property type="evidence" value="ECO:0007669"/>
    <property type="project" value="TreeGrafter"/>
</dbReference>
<dbReference type="InterPro" id="IPR024949">
    <property type="entry name" value="Bet_v_I_allergen"/>
</dbReference>
<comment type="similarity">
    <text evidence="1">Belongs to the BetVI family.</text>
</comment>
<proteinExistence type="inferred from homology"/>
<evidence type="ECO:0000313" key="3">
    <source>
        <dbReference type="EMBL" id="KAG9452736.1"/>
    </source>
</evidence>
<dbReference type="GO" id="GO:0006952">
    <property type="term" value="P:defense response"/>
    <property type="evidence" value="ECO:0007669"/>
    <property type="project" value="InterPro"/>
</dbReference>
<dbReference type="GO" id="GO:0010427">
    <property type="term" value="F:abscisic acid binding"/>
    <property type="evidence" value="ECO:0007669"/>
    <property type="project" value="InterPro"/>
</dbReference>
<comment type="caution">
    <text evidence="3">The sequence shown here is derived from an EMBL/GenBank/DDBJ whole genome shotgun (WGS) entry which is preliminary data.</text>
</comment>
<accession>A0AAV7EW48</accession>
<keyword evidence="4" id="KW-1185">Reference proteome</keyword>
<dbReference type="PANTHER" id="PTHR31213:SF64">
    <property type="entry name" value="PHYTOHORMONE-BINDING PROTEIN"/>
    <property type="match status" value="1"/>
</dbReference>
<dbReference type="AlphaFoldDB" id="A0AAV7EW48"/>
<reference evidence="3 4" key="1">
    <citation type="submission" date="2021-07" db="EMBL/GenBank/DDBJ databases">
        <title>The Aristolochia fimbriata genome: insights into angiosperm evolution, floral development and chemical biosynthesis.</title>
        <authorList>
            <person name="Jiao Y."/>
        </authorList>
    </citation>
    <scope>NUCLEOTIDE SEQUENCE [LARGE SCALE GENOMIC DNA]</scope>
    <source>
        <strain evidence="3">IBCAS-2021</strain>
        <tissue evidence="3">Leaf</tissue>
    </source>
</reference>
<dbReference type="Gene3D" id="3.30.530.20">
    <property type="match status" value="1"/>
</dbReference>